<evidence type="ECO:0000259" key="12">
    <source>
        <dbReference type="PROSITE" id="PS51881"/>
    </source>
</evidence>
<dbReference type="PANTHER" id="PTHR11702">
    <property type="entry name" value="DEVELOPMENTALLY REGULATED GTP-BINDING PROTEIN-RELATED"/>
    <property type="match status" value="1"/>
</dbReference>
<feature type="region of interest" description="Disordered" evidence="10">
    <location>
        <begin position="469"/>
        <end position="490"/>
    </location>
</feature>
<keyword evidence="6 9" id="KW-0378">Hydrolase</keyword>
<reference evidence="15" key="1">
    <citation type="journal article" date="2019" name="Int. J. Syst. Evol. Microbiol.">
        <title>The Global Catalogue of Microorganisms (GCM) 10K type strain sequencing project: providing services to taxonomists for standard genome sequencing and annotation.</title>
        <authorList>
            <consortium name="The Broad Institute Genomics Platform"/>
            <consortium name="The Broad Institute Genome Sequencing Center for Infectious Disease"/>
            <person name="Wu L."/>
            <person name="Ma J."/>
        </authorList>
    </citation>
    <scope>NUCLEOTIDE SEQUENCE [LARGE SCALE GENOMIC DNA]</scope>
    <source>
        <strain evidence="15">JCM 19129</strain>
    </source>
</reference>
<keyword evidence="7 9" id="KW-0460">Magnesium</keyword>
<evidence type="ECO:0000313" key="14">
    <source>
        <dbReference type="EMBL" id="GAA4926154.1"/>
    </source>
</evidence>
<dbReference type="Pfam" id="PF01018">
    <property type="entry name" value="GTP1_OBG"/>
    <property type="match status" value="1"/>
</dbReference>
<dbReference type="PROSITE" id="PS51881">
    <property type="entry name" value="OCT"/>
    <property type="match status" value="1"/>
</dbReference>
<feature type="binding site" evidence="9">
    <location>
        <position position="193"/>
    </location>
    <ligand>
        <name>Mg(2+)</name>
        <dbReference type="ChEBI" id="CHEBI:18420"/>
    </ligand>
</feature>
<comment type="subcellular location">
    <subcellularLocation>
        <location evidence="9">Cytoplasm</location>
    </subcellularLocation>
</comment>
<comment type="similarity">
    <text evidence="2 9">Belongs to the TRAFAC class OBG-HflX-like GTPase superfamily. OBG GTPase family.</text>
</comment>
<dbReference type="PROSITE" id="PS00905">
    <property type="entry name" value="GTP1_OBG"/>
    <property type="match status" value="1"/>
</dbReference>
<feature type="domain" description="OCT" evidence="12">
    <location>
        <begin position="363"/>
        <end position="448"/>
    </location>
</feature>
<feature type="region of interest" description="Disordered" evidence="10">
    <location>
        <begin position="66"/>
        <end position="90"/>
    </location>
</feature>
<keyword evidence="5 9" id="KW-0547">Nucleotide-binding</keyword>
<dbReference type="NCBIfam" id="TIGR03595">
    <property type="entry name" value="Obg_CgtA_exten"/>
    <property type="match status" value="1"/>
</dbReference>
<comment type="subunit">
    <text evidence="9">Monomer.</text>
</comment>
<dbReference type="Pfam" id="PF01926">
    <property type="entry name" value="MMR_HSR1"/>
    <property type="match status" value="1"/>
</dbReference>
<dbReference type="EC" id="3.6.5.-" evidence="9"/>
<dbReference type="PROSITE" id="PS51883">
    <property type="entry name" value="OBG"/>
    <property type="match status" value="1"/>
</dbReference>
<evidence type="ECO:0000256" key="1">
    <source>
        <dbReference type="ARBA" id="ARBA00001946"/>
    </source>
</evidence>
<dbReference type="CDD" id="cd01898">
    <property type="entry name" value="Obg"/>
    <property type="match status" value="1"/>
</dbReference>
<feature type="domain" description="Obg" evidence="13">
    <location>
        <begin position="2"/>
        <end position="159"/>
    </location>
</feature>
<dbReference type="NCBIfam" id="NF008954">
    <property type="entry name" value="PRK12296.1"/>
    <property type="match status" value="1"/>
</dbReference>
<dbReference type="InterPro" id="IPR006074">
    <property type="entry name" value="GTP1-OBG_CS"/>
</dbReference>
<dbReference type="InterPro" id="IPR006073">
    <property type="entry name" value="GTP-bd"/>
</dbReference>
<dbReference type="NCBIfam" id="NF008956">
    <property type="entry name" value="PRK12299.1"/>
    <property type="match status" value="1"/>
</dbReference>
<dbReference type="InterPro" id="IPR014100">
    <property type="entry name" value="GTP-bd_Obg/CgtA"/>
</dbReference>
<dbReference type="SUPFAM" id="SSF52540">
    <property type="entry name" value="P-loop containing nucleoside triphosphate hydrolases"/>
    <property type="match status" value="1"/>
</dbReference>
<evidence type="ECO:0000256" key="5">
    <source>
        <dbReference type="ARBA" id="ARBA00022741"/>
    </source>
</evidence>
<dbReference type="Pfam" id="PF09269">
    <property type="entry name" value="DUF1967"/>
    <property type="match status" value="1"/>
</dbReference>
<dbReference type="PRINTS" id="PR00326">
    <property type="entry name" value="GTP1OBG"/>
</dbReference>
<evidence type="ECO:0000259" key="13">
    <source>
        <dbReference type="PROSITE" id="PS51883"/>
    </source>
</evidence>
<feature type="binding site" evidence="9">
    <location>
        <begin position="166"/>
        <end position="173"/>
    </location>
    <ligand>
        <name>GTP</name>
        <dbReference type="ChEBI" id="CHEBI:37565"/>
    </ligand>
</feature>
<dbReference type="Gene3D" id="3.40.50.300">
    <property type="entry name" value="P-loop containing nucleotide triphosphate hydrolases"/>
    <property type="match status" value="1"/>
</dbReference>
<dbReference type="InterPro" id="IPR031167">
    <property type="entry name" value="G_OBG"/>
</dbReference>
<keyword evidence="4 9" id="KW-0479">Metal-binding</keyword>
<keyword evidence="15" id="KW-1185">Reference proteome</keyword>
<dbReference type="SUPFAM" id="SSF102741">
    <property type="entry name" value="Obg GTP-binding protein C-terminal domain"/>
    <property type="match status" value="1"/>
</dbReference>
<name>A0ABP9G3F1_9MICC</name>
<dbReference type="InterPro" id="IPR045086">
    <property type="entry name" value="OBG_GTPase"/>
</dbReference>
<evidence type="ECO:0000256" key="10">
    <source>
        <dbReference type="SAM" id="MobiDB-lite"/>
    </source>
</evidence>
<accession>A0ABP9G3F1</accession>
<protein>
    <recommendedName>
        <fullName evidence="9">GTPase Obg</fullName>
        <ecNumber evidence="9">3.6.5.-</ecNumber>
    </recommendedName>
    <alternativeName>
        <fullName evidence="9">GTP-binding protein Obg</fullName>
    </alternativeName>
</protein>
<dbReference type="InterPro" id="IPR036346">
    <property type="entry name" value="GTP-bd_prot_GTP1/OBG_C_sf"/>
</dbReference>
<dbReference type="InterPro" id="IPR027417">
    <property type="entry name" value="P-loop_NTPase"/>
</dbReference>
<comment type="cofactor">
    <cofactor evidence="1 9">
        <name>Mg(2+)</name>
        <dbReference type="ChEBI" id="CHEBI:18420"/>
    </cofactor>
</comment>
<dbReference type="Gene3D" id="3.30.300.350">
    <property type="entry name" value="GTP-binding protein OBG, C-terminal domain"/>
    <property type="match status" value="1"/>
</dbReference>
<dbReference type="Gene3D" id="2.70.210.12">
    <property type="entry name" value="GTP1/OBG domain"/>
    <property type="match status" value="1"/>
</dbReference>
<comment type="caution">
    <text evidence="14">The sequence shown here is derived from an EMBL/GenBank/DDBJ whole genome shotgun (WGS) entry which is preliminary data.</text>
</comment>
<evidence type="ECO:0000259" key="11">
    <source>
        <dbReference type="PROSITE" id="PS51710"/>
    </source>
</evidence>
<feature type="region of interest" description="Disordered" evidence="10">
    <location>
        <begin position="507"/>
        <end position="531"/>
    </location>
</feature>
<dbReference type="RefSeq" id="WP_345478337.1">
    <property type="nucleotide sequence ID" value="NZ_BAABLW010000007.1"/>
</dbReference>
<dbReference type="NCBIfam" id="NF008955">
    <property type="entry name" value="PRK12297.1"/>
    <property type="match status" value="1"/>
</dbReference>
<feature type="binding site" evidence="9">
    <location>
        <begin position="212"/>
        <end position="215"/>
    </location>
    <ligand>
        <name>GTP</name>
        <dbReference type="ChEBI" id="CHEBI:37565"/>
    </ligand>
</feature>
<dbReference type="EMBL" id="BAABLW010000007">
    <property type="protein sequence ID" value="GAA4926154.1"/>
    <property type="molecule type" value="Genomic_DNA"/>
</dbReference>
<dbReference type="NCBIfam" id="TIGR02729">
    <property type="entry name" value="Obg_CgtA"/>
    <property type="match status" value="1"/>
</dbReference>
<gene>
    <name evidence="14" type="primary">obgE</name>
    <name evidence="9" type="synonym">obg</name>
    <name evidence="14" type="ORF">GCM10025790_24990</name>
</gene>
<sequence>MAHFVDRVVLHATAGSGGHGCISVHREKFKPLGGPDGGDGGDGGHIDLVVDPQTTTLLDYHHRPHRKAENGGVGQGGHRNGHKGQTLELPVPDGTVIKDKEGNVLADLVGAGARARIAEGGQGGLGNAALASKKRKAPGFALLGIPGEEAEVVLELKSVADIALVGFPSAGKSSLIAALSAARPKIADYPFTTLVPNLGVVEAGEIRFTVADVPGLIPGAAEGKGLGHEFLRHVERCAALVHVLDCGTLESDRDPLADLDAIEAELDAYAPDAVTSTSGDDAAVPLNERPRLVALNKTDLPDGEAMAEMVRSSLEERGYRVFEVSAVSRKGLRELSFAMAELVEQARAQQLVEQAPVPVTIRPKAIDDKGFTITREEKGGEPLWRVRGSKPERWIQQTEFNNEEAVGYLADRLQAIGIEDELFRLGAKPGDAVVIGTEHNGVVFDWEPTMAAGAEHLAGPRGTDLRFADQQRPTRAEKRQEQADRRAAKVATRAEMEALYAAEENYEDDVEVVYTQGNPEGEDSEHTEREN</sequence>
<dbReference type="InterPro" id="IPR006169">
    <property type="entry name" value="GTP1_OBG_dom"/>
</dbReference>
<dbReference type="InterPro" id="IPR036726">
    <property type="entry name" value="GTP1_OBG_dom_sf"/>
</dbReference>
<evidence type="ECO:0000256" key="3">
    <source>
        <dbReference type="ARBA" id="ARBA00022490"/>
    </source>
</evidence>
<evidence type="ECO:0000256" key="9">
    <source>
        <dbReference type="HAMAP-Rule" id="MF_01454"/>
    </source>
</evidence>
<evidence type="ECO:0000313" key="15">
    <source>
        <dbReference type="Proteomes" id="UP001500368"/>
    </source>
</evidence>
<evidence type="ECO:0000256" key="2">
    <source>
        <dbReference type="ARBA" id="ARBA00007699"/>
    </source>
</evidence>
<keyword evidence="3 9" id="KW-0963">Cytoplasm</keyword>
<feature type="binding site" evidence="9">
    <location>
        <begin position="296"/>
        <end position="299"/>
    </location>
    <ligand>
        <name>GTP</name>
        <dbReference type="ChEBI" id="CHEBI:37565"/>
    </ligand>
</feature>
<feature type="binding site" evidence="9">
    <location>
        <begin position="325"/>
        <end position="327"/>
    </location>
    <ligand>
        <name>GTP</name>
        <dbReference type="ChEBI" id="CHEBI:37565"/>
    </ligand>
</feature>
<feature type="binding site" evidence="9">
    <location>
        <begin position="191"/>
        <end position="195"/>
    </location>
    <ligand>
        <name>GTP</name>
        <dbReference type="ChEBI" id="CHEBI:37565"/>
    </ligand>
</feature>
<dbReference type="PROSITE" id="PS51710">
    <property type="entry name" value="G_OBG"/>
    <property type="match status" value="1"/>
</dbReference>
<dbReference type="HAMAP" id="MF_01454">
    <property type="entry name" value="GTPase_Obg"/>
    <property type="match status" value="1"/>
</dbReference>
<proteinExistence type="inferred from homology"/>
<evidence type="ECO:0000256" key="7">
    <source>
        <dbReference type="ARBA" id="ARBA00022842"/>
    </source>
</evidence>
<dbReference type="InterPro" id="IPR015349">
    <property type="entry name" value="OCT_dom"/>
</dbReference>
<dbReference type="SUPFAM" id="SSF82051">
    <property type="entry name" value="Obg GTP-binding protein N-terminal domain"/>
    <property type="match status" value="1"/>
</dbReference>
<dbReference type="Proteomes" id="UP001500368">
    <property type="component" value="Unassembled WGS sequence"/>
</dbReference>
<keyword evidence="8 9" id="KW-0342">GTP-binding</keyword>
<evidence type="ECO:0000256" key="4">
    <source>
        <dbReference type="ARBA" id="ARBA00022723"/>
    </source>
</evidence>
<feature type="binding site" evidence="9">
    <location>
        <position position="173"/>
    </location>
    <ligand>
        <name>Mg(2+)</name>
        <dbReference type="ChEBI" id="CHEBI:18420"/>
    </ligand>
</feature>
<evidence type="ECO:0000256" key="8">
    <source>
        <dbReference type="ARBA" id="ARBA00023134"/>
    </source>
</evidence>
<evidence type="ECO:0000256" key="6">
    <source>
        <dbReference type="ARBA" id="ARBA00022801"/>
    </source>
</evidence>
<organism evidence="14 15">
    <name type="scientific">Nesterenkonia rhizosphaerae</name>
    <dbReference type="NCBI Taxonomy" id="1348272"/>
    <lineage>
        <taxon>Bacteria</taxon>
        <taxon>Bacillati</taxon>
        <taxon>Actinomycetota</taxon>
        <taxon>Actinomycetes</taxon>
        <taxon>Micrococcales</taxon>
        <taxon>Micrococcaceae</taxon>
        <taxon>Nesterenkonia</taxon>
    </lineage>
</organism>
<feature type="domain" description="OBG-type G" evidence="11">
    <location>
        <begin position="160"/>
        <end position="344"/>
    </location>
</feature>
<comment type="function">
    <text evidence="9">An essential GTPase which binds GTP, GDP and possibly (p)ppGpp with moderate affinity, with high nucleotide exchange rates and a fairly low GTP hydrolysis rate. Plays a role in control of the cell cycle, stress response, ribosome biogenesis and in those bacteria that undergo differentiation, in morphogenesis control.</text>
</comment>
<dbReference type="PANTHER" id="PTHR11702:SF31">
    <property type="entry name" value="MITOCHONDRIAL RIBOSOME-ASSOCIATED GTPASE 2"/>
    <property type="match status" value="1"/>
</dbReference>